<accession>A0ABQ1N2V5</accession>
<name>A0ABQ1N2V5_9BACT</name>
<evidence type="ECO:0000313" key="4">
    <source>
        <dbReference type="Proteomes" id="UP000636010"/>
    </source>
</evidence>
<dbReference type="PANTHER" id="PTHR44825:SF1">
    <property type="entry name" value="DNAJ HOMOLOG SUBFAMILY C MEMBER 4"/>
    <property type="match status" value="1"/>
</dbReference>
<dbReference type="SUPFAM" id="SSF46565">
    <property type="entry name" value="Chaperone J-domain"/>
    <property type="match status" value="1"/>
</dbReference>
<evidence type="ECO:0000259" key="2">
    <source>
        <dbReference type="PROSITE" id="PS50076"/>
    </source>
</evidence>
<keyword evidence="1" id="KW-1133">Transmembrane helix</keyword>
<feature type="domain" description="J" evidence="2">
    <location>
        <begin position="10"/>
        <end position="75"/>
    </location>
</feature>
<feature type="transmembrane region" description="Helical" evidence="1">
    <location>
        <begin position="109"/>
        <end position="134"/>
    </location>
</feature>
<gene>
    <name evidence="3" type="ORF">GCM10011506_41960</name>
</gene>
<keyword evidence="1" id="KW-0812">Transmembrane</keyword>
<dbReference type="InterPro" id="IPR052763">
    <property type="entry name" value="DnaJ_C4"/>
</dbReference>
<feature type="transmembrane region" description="Helical" evidence="1">
    <location>
        <begin position="247"/>
        <end position="264"/>
    </location>
</feature>
<dbReference type="SMART" id="SM00271">
    <property type="entry name" value="DnaJ"/>
    <property type="match status" value="1"/>
</dbReference>
<evidence type="ECO:0000313" key="3">
    <source>
        <dbReference type="EMBL" id="GGC51873.1"/>
    </source>
</evidence>
<feature type="transmembrane region" description="Helical" evidence="1">
    <location>
        <begin position="218"/>
        <end position="240"/>
    </location>
</feature>
<dbReference type="Proteomes" id="UP000636010">
    <property type="component" value="Unassembled WGS sequence"/>
</dbReference>
<dbReference type="RefSeq" id="WP_188467299.1">
    <property type="nucleotide sequence ID" value="NZ_BAABHU010000016.1"/>
</dbReference>
<keyword evidence="1" id="KW-0472">Membrane</keyword>
<reference evidence="4" key="1">
    <citation type="journal article" date="2019" name="Int. J. Syst. Evol. Microbiol.">
        <title>The Global Catalogue of Microorganisms (GCM) 10K type strain sequencing project: providing services to taxonomists for standard genome sequencing and annotation.</title>
        <authorList>
            <consortium name="The Broad Institute Genomics Platform"/>
            <consortium name="The Broad Institute Genome Sequencing Center for Infectious Disease"/>
            <person name="Wu L."/>
            <person name="Ma J."/>
        </authorList>
    </citation>
    <scope>NUCLEOTIDE SEQUENCE [LARGE SCALE GENOMIC DNA]</scope>
    <source>
        <strain evidence="4">CGMCC 1.10832</strain>
    </source>
</reference>
<organism evidence="3 4">
    <name type="scientific">Marivirga lumbricoides</name>
    <dbReference type="NCBI Taxonomy" id="1046115"/>
    <lineage>
        <taxon>Bacteria</taxon>
        <taxon>Pseudomonadati</taxon>
        <taxon>Bacteroidota</taxon>
        <taxon>Cytophagia</taxon>
        <taxon>Cytophagales</taxon>
        <taxon>Marivirgaceae</taxon>
        <taxon>Marivirga</taxon>
    </lineage>
</organism>
<protein>
    <recommendedName>
        <fullName evidence="2">J domain-containing protein</fullName>
    </recommendedName>
</protein>
<comment type="caution">
    <text evidence="3">The sequence shown here is derived from an EMBL/GenBank/DDBJ whole genome shotgun (WGS) entry which is preliminary data.</text>
</comment>
<keyword evidence="4" id="KW-1185">Reference proteome</keyword>
<dbReference type="PROSITE" id="PS50076">
    <property type="entry name" value="DNAJ_2"/>
    <property type="match status" value="1"/>
</dbReference>
<evidence type="ECO:0000256" key="1">
    <source>
        <dbReference type="SAM" id="Phobius"/>
    </source>
</evidence>
<dbReference type="EMBL" id="BMEC01000016">
    <property type="protein sequence ID" value="GGC51873.1"/>
    <property type="molecule type" value="Genomic_DNA"/>
</dbReference>
<proteinExistence type="predicted"/>
<dbReference type="PANTHER" id="PTHR44825">
    <property type="match status" value="1"/>
</dbReference>
<dbReference type="InterPro" id="IPR036869">
    <property type="entry name" value="J_dom_sf"/>
</dbReference>
<dbReference type="PRINTS" id="PR00625">
    <property type="entry name" value="JDOMAIN"/>
</dbReference>
<dbReference type="CDD" id="cd06257">
    <property type="entry name" value="DnaJ"/>
    <property type="match status" value="1"/>
</dbReference>
<dbReference type="Gene3D" id="1.10.287.110">
    <property type="entry name" value="DnaJ domain"/>
    <property type="match status" value="1"/>
</dbReference>
<dbReference type="InterPro" id="IPR001623">
    <property type="entry name" value="DnaJ_domain"/>
</dbReference>
<sequence length="265" mass="31477">MSSTEHLYYQSVRILGIAEGATPREMKDSYRRLSKKYHPDVFYGDSGEKFKAINAAYSYLKKHPEPPKKLYEANAQPVYQDHYREEQRKRYWAKKRKERELKEQMFKMIFLRVRIIIIVITLFNIGLVADYFLLSTEKQRILIKKENIVENNSRSGSKRSLYTELTFEGDYRMLLDSKVKNEFKRGSHYKLIVTPVFKQIKTLYNSSGNLSYAPSYNIYNVFGFLIAIVLVCSLFYFLILKNNDYKLTMVILIIFSFLMQLFLLF</sequence>
<dbReference type="Pfam" id="PF00226">
    <property type="entry name" value="DnaJ"/>
    <property type="match status" value="1"/>
</dbReference>